<feature type="region of interest" description="Disordered" evidence="9">
    <location>
        <begin position="950"/>
        <end position="1042"/>
    </location>
</feature>
<feature type="compositionally biased region" description="Basic and acidic residues" evidence="9">
    <location>
        <begin position="979"/>
        <end position="1009"/>
    </location>
</feature>
<reference evidence="11" key="1">
    <citation type="submission" date="2014-11" db="EMBL/GenBank/DDBJ databases">
        <authorList>
            <person name="Otto D Thomas"/>
            <person name="Naeem Raeece"/>
        </authorList>
    </citation>
    <scope>NUCLEOTIDE SEQUENCE</scope>
</reference>
<sequence>MMQPSVTAPVERPSRCKKCLDKVFNENIAAPHVRAKNLVDMYTMLDDVPDQPEVLVPDTPRSQDGVNLFERISKLSMKPLFWTMLVVLAVATALLANYMDVTIDALGGFRDRLVLDRAPHMAVSLLYCLVYVICCGCFATFSTDVISKEASGSGIPEMKTILTGVNIPNFFSCRTFLAKTSGLVAALAGGLSVGKEGPFVHIAAIIAYNLSRIPIFSRHVDTTSRQNKVLQVAVAVGLTATFGTPVGGVLFAIECCATFFMIDGLWKAYFACFFTILTFKTLHEFTEIELFEVTDLPKFSLTVELISFAVLGVVCGAAGGFFVWWCSKTYTFGKHVQTSRRRKYLYTCSVMLFSTLVQFAAPFLGNQDRRQINEMFSNKGISDEMSILGSEFFTMLVFVIYKNVLTALSLACPVPCGSFVPTFVLGAGLGRLYGNIVNLFIPGCSPPSAYAVVGAAAFTAGVVRVLSISVIVFELTGDMKAMMPVLLAVLMAYATNAALSLSLYDMIIRFKQMPYLPKLQNLRTYRQTAADIMFNADAFTLPEKDSTYEDLLFCKVACLSASIPVVVSRENPVFLGSVSCTDAEEAVVPFQIDKKGGGGTGSGGSDSSGACACWRHPRVVDFAHRWLPRSTAVWLTGNAPGDAFGSSTGAPTPGGSSTAATRPKRRLPGPPRLGKGKAKKEGYLRPKPPKSRVQSPSRQGRYAVVSMPAATPIGASSDDKLGEESVKGNSPETAKEAPSSSSGREMAPESEKRGTRSPEGPLPMRGEEGGEGEGNGRWGKARMSVDSIQSADSLQHASSIPLWERSGSPLYCRWSSAGSDRPSHSPSGRHASRLAMQTEELVNMLETAALQYDIAGMKEVDLDVRGLRLDWTPLTIHPETPVSRIHFLFTMLSLSQLFVCDPREGTLLGVVTKESFFDPNKGLGVFTPEDQPPPVAVDYEELRRQVEARRLKAENIRSGATSPGSEQGGMSDGEMPTVRGREDRKGGIELTDLHAQRSAKEREENDLEKAAPPSSLAKKGQGARQASSVSFHSDTGMGPVGVIAQIPPPVSYTTTTIGHPSAAGGRTPETETIGAPVWMRGERETGEPWMGVGARGQVGGGGGGGGFDPGEIVGGGGESPLVSVGTRDRIDEQQQEGSFLHDEQAPSFV</sequence>
<dbReference type="AlphaFoldDB" id="A0A0G4HDE0"/>
<feature type="compositionally biased region" description="Polar residues" evidence="9">
    <location>
        <begin position="727"/>
        <end position="743"/>
    </location>
</feature>
<name>A0A0G4HDE0_9ALVE</name>
<evidence type="ECO:0000256" key="2">
    <source>
        <dbReference type="ARBA" id="ARBA00022448"/>
    </source>
</evidence>
<keyword evidence="7 10" id="KW-0472">Membrane</keyword>
<dbReference type="Gene3D" id="3.10.580.10">
    <property type="entry name" value="CBS-domain"/>
    <property type="match status" value="1"/>
</dbReference>
<dbReference type="SUPFAM" id="SSF54631">
    <property type="entry name" value="CBS-domain pair"/>
    <property type="match status" value="1"/>
</dbReference>
<evidence type="ECO:0000256" key="1">
    <source>
        <dbReference type="ARBA" id="ARBA00004141"/>
    </source>
</evidence>
<feature type="compositionally biased region" description="Polar residues" evidence="9">
    <location>
        <begin position="1024"/>
        <end position="1033"/>
    </location>
</feature>
<feature type="transmembrane region" description="Helical" evidence="10">
    <location>
        <begin position="449"/>
        <end position="473"/>
    </location>
</feature>
<dbReference type="Gene3D" id="1.10.3080.10">
    <property type="entry name" value="Clc chloride channel"/>
    <property type="match status" value="1"/>
</dbReference>
<dbReference type="PANTHER" id="PTHR45720:SF10">
    <property type="entry name" value="CHLORIDE CHANNEL PROTEIN 2"/>
    <property type="match status" value="1"/>
</dbReference>
<keyword evidence="2" id="KW-0813">Transport</keyword>
<evidence type="ECO:0000256" key="10">
    <source>
        <dbReference type="SAM" id="Phobius"/>
    </source>
</evidence>
<feature type="compositionally biased region" description="Gly residues" evidence="9">
    <location>
        <begin position="1098"/>
        <end position="1118"/>
    </location>
</feature>
<feature type="compositionally biased region" description="Low complexity" evidence="9">
    <location>
        <begin position="645"/>
        <end position="661"/>
    </location>
</feature>
<evidence type="ECO:0000256" key="3">
    <source>
        <dbReference type="ARBA" id="ARBA00022692"/>
    </source>
</evidence>
<evidence type="ECO:0000256" key="6">
    <source>
        <dbReference type="ARBA" id="ARBA00023065"/>
    </source>
</evidence>
<dbReference type="VEuPathDB" id="CryptoDB:Cvel_26342"/>
<feature type="transmembrane region" description="Helical" evidence="10">
    <location>
        <begin position="265"/>
        <end position="285"/>
    </location>
</feature>
<feature type="compositionally biased region" description="Basic and acidic residues" evidence="9">
    <location>
        <begin position="717"/>
        <end position="726"/>
    </location>
</feature>
<dbReference type="InterPro" id="IPR050970">
    <property type="entry name" value="Cl_channel_volt-gated"/>
</dbReference>
<dbReference type="InterPro" id="IPR001807">
    <property type="entry name" value="ClC"/>
</dbReference>
<keyword evidence="4" id="KW-0677">Repeat</keyword>
<feature type="transmembrane region" description="Helical" evidence="10">
    <location>
        <begin position="344"/>
        <end position="365"/>
    </location>
</feature>
<feature type="transmembrane region" description="Helical" evidence="10">
    <location>
        <begin position="485"/>
        <end position="504"/>
    </location>
</feature>
<dbReference type="GO" id="GO:0005247">
    <property type="term" value="F:voltage-gated chloride channel activity"/>
    <property type="evidence" value="ECO:0007669"/>
    <property type="project" value="TreeGrafter"/>
</dbReference>
<feature type="region of interest" description="Disordered" evidence="9">
    <location>
        <begin position="1098"/>
        <end position="1149"/>
    </location>
</feature>
<feature type="transmembrane region" description="Helical" evidence="10">
    <location>
        <begin position="80"/>
        <end position="99"/>
    </location>
</feature>
<dbReference type="Pfam" id="PF00654">
    <property type="entry name" value="Voltage_CLC"/>
    <property type="match status" value="1"/>
</dbReference>
<feature type="compositionally biased region" description="Basic and acidic residues" evidence="9">
    <location>
        <begin position="746"/>
        <end position="756"/>
    </location>
</feature>
<evidence type="ECO:0000313" key="11">
    <source>
        <dbReference type="EMBL" id="CEM41890.1"/>
    </source>
</evidence>
<evidence type="ECO:0000256" key="4">
    <source>
        <dbReference type="ARBA" id="ARBA00022737"/>
    </source>
</evidence>
<evidence type="ECO:0000256" key="7">
    <source>
        <dbReference type="ARBA" id="ARBA00023136"/>
    </source>
</evidence>
<dbReference type="GO" id="GO:0016020">
    <property type="term" value="C:membrane"/>
    <property type="evidence" value="ECO:0007669"/>
    <property type="project" value="UniProtKB-SubCell"/>
</dbReference>
<dbReference type="PRINTS" id="PR00762">
    <property type="entry name" value="CLCHANNEL"/>
</dbReference>
<keyword evidence="3 10" id="KW-0812">Transmembrane</keyword>
<evidence type="ECO:0000256" key="5">
    <source>
        <dbReference type="ARBA" id="ARBA00022989"/>
    </source>
</evidence>
<organism evidence="11">
    <name type="scientific">Chromera velia CCMP2878</name>
    <dbReference type="NCBI Taxonomy" id="1169474"/>
    <lineage>
        <taxon>Eukaryota</taxon>
        <taxon>Sar</taxon>
        <taxon>Alveolata</taxon>
        <taxon>Colpodellida</taxon>
        <taxon>Chromeraceae</taxon>
        <taxon>Chromera</taxon>
    </lineage>
</organism>
<feature type="transmembrane region" description="Helical" evidence="10">
    <location>
        <begin position="229"/>
        <end position="253"/>
    </location>
</feature>
<proteinExistence type="predicted"/>
<dbReference type="InterPro" id="IPR014743">
    <property type="entry name" value="Cl-channel_core"/>
</dbReference>
<evidence type="ECO:0000256" key="9">
    <source>
        <dbReference type="SAM" id="MobiDB-lite"/>
    </source>
</evidence>
<feature type="region of interest" description="Disordered" evidence="9">
    <location>
        <begin position="643"/>
        <end position="779"/>
    </location>
</feature>
<keyword evidence="6" id="KW-0406">Ion transport</keyword>
<evidence type="ECO:0008006" key="12">
    <source>
        <dbReference type="Google" id="ProtNLM"/>
    </source>
</evidence>
<feature type="transmembrane region" description="Helical" evidence="10">
    <location>
        <begin position="305"/>
        <end position="324"/>
    </location>
</feature>
<protein>
    <recommendedName>
        <fullName evidence="12">Chloride channel protein</fullName>
    </recommendedName>
</protein>
<dbReference type="InterPro" id="IPR046342">
    <property type="entry name" value="CBS_dom_sf"/>
</dbReference>
<gene>
    <name evidence="11" type="ORF">Cvel_26342</name>
</gene>
<dbReference type="SUPFAM" id="SSF81340">
    <property type="entry name" value="Clc chloride channel"/>
    <property type="match status" value="1"/>
</dbReference>
<comment type="subcellular location">
    <subcellularLocation>
        <location evidence="1">Membrane</location>
        <topology evidence="1">Multi-pass membrane protein</topology>
    </subcellularLocation>
</comment>
<feature type="compositionally biased region" description="Basic and acidic residues" evidence="9">
    <location>
        <begin position="1139"/>
        <end position="1149"/>
    </location>
</feature>
<evidence type="ECO:0000256" key="8">
    <source>
        <dbReference type="ARBA" id="ARBA00023214"/>
    </source>
</evidence>
<accession>A0A0G4HDE0</accession>
<feature type="transmembrane region" description="Helical" evidence="10">
    <location>
        <begin position="119"/>
        <end position="141"/>
    </location>
</feature>
<dbReference type="EMBL" id="CDMZ01002331">
    <property type="protein sequence ID" value="CEM41890.1"/>
    <property type="molecule type" value="Genomic_DNA"/>
</dbReference>
<dbReference type="PANTHER" id="PTHR45720">
    <property type="entry name" value="CHLORIDE CHANNEL PROTEIN 2"/>
    <property type="match status" value="1"/>
</dbReference>
<keyword evidence="8" id="KW-0868">Chloride</keyword>
<keyword evidence="5 10" id="KW-1133">Transmembrane helix</keyword>